<dbReference type="Pfam" id="PF00582">
    <property type="entry name" value="Usp"/>
    <property type="match status" value="2"/>
</dbReference>
<evidence type="ECO:0000313" key="7">
    <source>
        <dbReference type="Proteomes" id="UP000528457"/>
    </source>
</evidence>
<dbReference type="FunCoup" id="A0A7X0JU03">
    <property type="interactions" value="17"/>
</dbReference>
<sequence>MSTKENLLVVIDPTRDEHPALERAIITAKMRDSAPAIHIFIGVDGHSVDTSHRNPDMYSDVSNFSALAKRMEKEGLEYTAEICWAHDWQKALLSSGKHFQTDMIVIPDYGDGEKGIRFSDSKWALLRNAKCPVLIVRPGAEYHRKTVLAAINAQAKDERYQELNDKIISRGRWTADLYGADLHVVNAYEDTMNIPDRGSLLRKLDMGSDHVHIRQGAPEDVISEAAKELGADIVLIGTLARKGLLAAMRGNTSERVLTQLEKDVMALN</sequence>
<dbReference type="GO" id="GO:0005737">
    <property type="term" value="C:cytoplasm"/>
    <property type="evidence" value="ECO:0007669"/>
    <property type="project" value="UniProtKB-SubCell"/>
</dbReference>
<feature type="domain" description="UspA" evidence="5">
    <location>
        <begin position="6"/>
        <end position="137"/>
    </location>
</feature>
<dbReference type="SUPFAM" id="SSF52402">
    <property type="entry name" value="Adenine nucleotide alpha hydrolases-like"/>
    <property type="match status" value="2"/>
</dbReference>
<dbReference type="AlphaFoldDB" id="A0A7X0JU03"/>
<feature type="domain" description="UspA" evidence="5">
    <location>
        <begin position="209"/>
        <end position="266"/>
    </location>
</feature>
<evidence type="ECO:0000259" key="5">
    <source>
        <dbReference type="Pfam" id="PF00582"/>
    </source>
</evidence>
<reference evidence="6 7" key="1">
    <citation type="submission" date="2020-08" db="EMBL/GenBank/DDBJ databases">
        <title>Genomic Encyclopedia of Type Strains, Phase IV (KMG-IV): sequencing the most valuable type-strain genomes for metagenomic binning, comparative biology and taxonomic classification.</title>
        <authorList>
            <person name="Goeker M."/>
        </authorList>
    </citation>
    <scope>NUCLEOTIDE SEQUENCE [LARGE SCALE GENOMIC DNA]</scope>
    <source>
        <strain evidence="6 7">DSM 22368</strain>
    </source>
</reference>
<keyword evidence="7" id="KW-1185">Reference proteome</keyword>
<evidence type="ECO:0000256" key="1">
    <source>
        <dbReference type="ARBA" id="ARBA00004496"/>
    </source>
</evidence>
<keyword evidence="3" id="KW-0963">Cytoplasm</keyword>
<dbReference type="EMBL" id="JACHHT010000001">
    <property type="protein sequence ID" value="MBB6521410.1"/>
    <property type="molecule type" value="Genomic_DNA"/>
</dbReference>
<comment type="similarity">
    <text evidence="2">Belongs to the universal stress protein A family.</text>
</comment>
<name>A0A7X0JU03_9GAMM</name>
<dbReference type="PANTHER" id="PTHR47892">
    <property type="entry name" value="UNIVERSAL STRESS PROTEIN E"/>
    <property type="match status" value="1"/>
</dbReference>
<evidence type="ECO:0000256" key="2">
    <source>
        <dbReference type="ARBA" id="ARBA00008791"/>
    </source>
</evidence>
<comment type="subcellular location">
    <subcellularLocation>
        <location evidence="1">Cytoplasm</location>
    </subcellularLocation>
</comment>
<dbReference type="CDD" id="cd00293">
    <property type="entry name" value="USP-like"/>
    <property type="match status" value="1"/>
</dbReference>
<evidence type="ECO:0000256" key="3">
    <source>
        <dbReference type="ARBA" id="ARBA00022490"/>
    </source>
</evidence>
<proteinExistence type="inferred from homology"/>
<organism evidence="6 7">
    <name type="scientific">Pseudoteredinibacter isoporae</name>
    <dbReference type="NCBI Taxonomy" id="570281"/>
    <lineage>
        <taxon>Bacteria</taxon>
        <taxon>Pseudomonadati</taxon>
        <taxon>Pseudomonadota</taxon>
        <taxon>Gammaproteobacteria</taxon>
        <taxon>Cellvibrionales</taxon>
        <taxon>Cellvibrionaceae</taxon>
        <taxon>Pseudoteredinibacter</taxon>
    </lineage>
</organism>
<dbReference type="Proteomes" id="UP000528457">
    <property type="component" value="Unassembled WGS sequence"/>
</dbReference>
<evidence type="ECO:0000256" key="4">
    <source>
        <dbReference type="ARBA" id="ARBA00037131"/>
    </source>
</evidence>
<dbReference type="InParanoid" id="A0A7X0JU03"/>
<dbReference type="PANTHER" id="PTHR47892:SF1">
    <property type="entry name" value="UNIVERSAL STRESS PROTEIN E"/>
    <property type="match status" value="1"/>
</dbReference>
<protein>
    <submittedName>
        <fullName evidence="6">Universal stress protein E</fullName>
    </submittedName>
</protein>
<accession>A0A7X0JU03</accession>
<dbReference type="RefSeq" id="WP_166848559.1">
    <property type="nucleotide sequence ID" value="NZ_JAAONY010000001.1"/>
</dbReference>
<evidence type="ECO:0000313" key="6">
    <source>
        <dbReference type="EMBL" id="MBB6521410.1"/>
    </source>
</evidence>
<dbReference type="InterPro" id="IPR006016">
    <property type="entry name" value="UspA"/>
</dbReference>
<gene>
    <name evidence="6" type="ORF">HNR48_001688</name>
</gene>
<comment type="caution">
    <text evidence="6">The sequence shown here is derived from an EMBL/GenBank/DDBJ whole genome shotgun (WGS) entry which is preliminary data.</text>
</comment>
<dbReference type="Gene3D" id="3.40.50.12370">
    <property type="match status" value="1"/>
</dbReference>
<comment type="function">
    <text evidence="4">Required for resistance to DNA-damaging agents.</text>
</comment>